<keyword evidence="2" id="KW-1185">Reference proteome</keyword>
<gene>
    <name evidence="1" type="ORF">VA596_28865</name>
</gene>
<evidence type="ECO:0008006" key="3">
    <source>
        <dbReference type="Google" id="ProtNLM"/>
    </source>
</evidence>
<dbReference type="EMBL" id="JAYFSI010000007">
    <property type="protein sequence ID" value="MEA5363575.1"/>
    <property type="molecule type" value="Genomic_DNA"/>
</dbReference>
<accession>A0ABU5RCL1</accession>
<evidence type="ECO:0000313" key="2">
    <source>
        <dbReference type="Proteomes" id="UP001304298"/>
    </source>
</evidence>
<name>A0ABU5RCL1_9PSEU</name>
<dbReference type="Proteomes" id="UP001304298">
    <property type="component" value="Unassembled WGS sequence"/>
</dbReference>
<dbReference type="RefSeq" id="WP_323331325.1">
    <property type="nucleotide sequence ID" value="NZ_JAYFSI010000007.1"/>
</dbReference>
<protein>
    <recommendedName>
        <fullName evidence="3">MftR C-terminal domain-containing protein</fullName>
    </recommendedName>
</protein>
<evidence type="ECO:0000313" key="1">
    <source>
        <dbReference type="EMBL" id="MEA5363575.1"/>
    </source>
</evidence>
<comment type="caution">
    <text evidence="1">The sequence shown here is derived from an EMBL/GenBank/DDBJ whole genome shotgun (WGS) entry which is preliminary data.</text>
</comment>
<proteinExistence type="predicted"/>
<organism evidence="1 2">
    <name type="scientific">Amycolatopsis heterodermiae</name>
    <dbReference type="NCBI Taxonomy" id="3110235"/>
    <lineage>
        <taxon>Bacteria</taxon>
        <taxon>Bacillati</taxon>
        <taxon>Actinomycetota</taxon>
        <taxon>Actinomycetes</taxon>
        <taxon>Pseudonocardiales</taxon>
        <taxon>Pseudonocardiaceae</taxon>
        <taxon>Amycolatopsis</taxon>
    </lineage>
</organism>
<sequence length="75" mass="7708">MSGQVGDTWARALCETHPGLDLPEAATIAGAVIGGVQAALHANLDDHGRPRRPEAEVGLRAIQAVMHGFGAAQKA</sequence>
<reference evidence="1 2" key="1">
    <citation type="submission" date="2023-12" db="EMBL/GenBank/DDBJ databases">
        <title>Amycolatopsis sp. V23-08.</title>
        <authorList>
            <person name="Somphong A."/>
        </authorList>
    </citation>
    <scope>NUCLEOTIDE SEQUENCE [LARGE SCALE GENOMIC DNA]</scope>
    <source>
        <strain evidence="1 2">V23-08</strain>
    </source>
</reference>